<evidence type="ECO:0000256" key="5">
    <source>
        <dbReference type="ARBA" id="ARBA00023012"/>
    </source>
</evidence>
<dbReference type="SUPFAM" id="SSF55785">
    <property type="entry name" value="PYP-like sensor domain (PAS domain)"/>
    <property type="match status" value="1"/>
</dbReference>
<dbReference type="InterPro" id="IPR035965">
    <property type="entry name" value="PAS-like_dom_sf"/>
</dbReference>
<dbReference type="SUPFAM" id="SSF47384">
    <property type="entry name" value="Homodimeric domain of signal transducing histidine kinase"/>
    <property type="match status" value="1"/>
</dbReference>
<dbReference type="SUPFAM" id="SSF55874">
    <property type="entry name" value="ATPase domain of HSP90 chaperone/DNA topoisomerase II/histidine kinase"/>
    <property type="match status" value="1"/>
</dbReference>
<dbReference type="InterPro" id="IPR000700">
    <property type="entry name" value="PAS-assoc_C"/>
</dbReference>
<accession>A0AAV3T7M9</accession>
<dbReference type="InterPro" id="IPR013656">
    <property type="entry name" value="PAS_4"/>
</dbReference>
<evidence type="ECO:0000256" key="3">
    <source>
        <dbReference type="ARBA" id="ARBA00022679"/>
    </source>
</evidence>
<sequence length="664" mass="72369">MASDREPMTVLLVDPADAMGRVEEALVGEDPTITVGTVESPAAVSETDVDPDCIVVLEYEDAGVDGIELLHDVEDRVGDVPVVVFVIDPRAYFTQRALEEGAADVLAVGTGGNRESDEDFPLLLTRRVRHAADMGESFQTDSELLNSVMEYLPHQVFIKDDVGRIAAMSNVAMHEHEPTQKEIQGFTDHDLFDTELGRELYEEEQEIMETEEPIINRVEHYVEDGQDHWVSTTKAPRYDSDGDVVGIIGTARDVTEQKRREVMVNALHAASRDLVTAETRDDIAATAVDIADDIPDLPVLEVVLYDDEAEHLETAATGHTDESASVFERYEEWFRRAYESGVGQYVVSLSEDDPGAVVGYAKSEVTDGVDPIAVALPLGEHGVLGFASTSGTFDDAGVELAEVLAANVEATLDRAAREAAIRERERELARQNERLEEFASIVSHDLRNPLSVAQGYAEMFDEDDDSAEEVRWALDRMDRLTDELLTLARQGQIVGDTESVSLSGAAWDAWQGVDTGAATLAVEDDVGTVAADRDRLLELLENLFRNAVEHGSTSPDSQARQDAIEHAHSADDPVTITVGPLESGFFVEDDGPGIPDSEKETVFEQGYTNADDGTGFGLYIVRTLADAHDWAVELADADPTGARFEITGVERGKRSPGVDSGHPT</sequence>
<dbReference type="NCBIfam" id="TIGR00229">
    <property type="entry name" value="sensory_box"/>
    <property type="match status" value="1"/>
</dbReference>
<evidence type="ECO:0000259" key="10">
    <source>
        <dbReference type="PROSITE" id="PS50113"/>
    </source>
</evidence>
<dbReference type="InterPro" id="IPR003661">
    <property type="entry name" value="HisK_dim/P_dom"/>
</dbReference>
<keyword evidence="3" id="KW-0808">Transferase</keyword>
<evidence type="ECO:0000259" key="8">
    <source>
        <dbReference type="PROSITE" id="PS50109"/>
    </source>
</evidence>
<dbReference type="PROSITE" id="PS50110">
    <property type="entry name" value="RESPONSE_REGULATORY"/>
    <property type="match status" value="1"/>
</dbReference>
<protein>
    <recommendedName>
        <fullName evidence="2">histidine kinase</fullName>
        <ecNumber evidence="2">2.7.13.3</ecNumber>
    </recommendedName>
</protein>
<dbReference type="InterPro" id="IPR011006">
    <property type="entry name" value="CheY-like_superfamily"/>
</dbReference>
<dbReference type="InterPro" id="IPR036890">
    <property type="entry name" value="HATPase_C_sf"/>
</dbReference>
<feature type="domain" description="Histidine kinase" evidence="8">
    <location>
        <begin position="441"/>
        <end position="647"/>
    </location>
</feature>
<keyword evidence="7" id="KW-0175">Coiled coil</keyword>
<dbReference type="InterPro" id="IPR050736">
    <property type="entry name" value="Sensor_HK_Regulatory"/>
</dbReference>
<keyword evidence="12" id="KW-1185">Reference proteome</keyword>
<dbReference type="EC" id="2.7.13.3" evidence="2"/>
<dbReference type="GO" id="GO:0000155">
    <property type="term" value="F:phosphorelay sensor kinase activity"/>
    <property type="evidence" value="ECO:0007669"/>
    <property type="project" value="InterPro"/>
</dbReference>
<dbReference type="Pfam" id="PF08448">
    <property type="entry name" value="PAS_4"/>
    <property type="match status" value="1"/>
</dbReference>
<evidence type="ECO:0000256" key="4">
    <source>
        <dbReference type="ARBA" id="ARBA00022777"/>
    </source>
</evidence>
<dbReference type="SMART" id="SM00388">
    <property type="entry name" value="HisKA"/>
    <property type="match status" value="1"/>
</dbReference>
<evidence type="ECO:0000313" key="12">
    <source>
        <dbReference type="Proteomes" id="UP001500420"/>
    </source>
</evidence>
<feature type="coiled-coil region" evidence="7">
    <location>
        <begin position="398"/>
        <end position="441"/>
    </location>
</feature>
<dbReference type="CDD" id="cd00082">
    <property type="entry name" value="HisKA"/>
    <property type="match status" value="1"/>
</dbReference>
<dbReference type="Gene3D" id="3.30.565.10">
    <property type="entry name" value="Histidine kinase-like ATPase, C-terminal domain"/>
    <property type="match status" value="1"/>
</dbReference>
<dbReference type="Gene3D" id="3.30.450.40">
    <property type="match status" value="1"/>
</dbReference>
<keyword evidence="5" id="KW-0902">Two-component regulatory system</keyword>
<name>A0AAV3T7M9_9EURY</name>
<dbReference type="EMBL" id="BAAADV010000001">
    <property type="protein sequence ID" value="GAA0667588.1"/>
    <property type="molecule type" value="Genomic_DNA"/>
</dbReference>
<dbReference type="PANTHER" id="PTHR43711">
    <property type="entry name" value="TWO-COMPONENT HISTIDINE KINASE"/>
    <property type="match status" value="1"/>
</dbReference>
<evidence type="ECO:0000256" key="7">
    <source>
        <dbReference type="SAM" id="Coils"/>
    </source>
</evidence>
<dbReference type="Gene3D" id="3.30.450.20">
    <property type="entry name" value="PAS domain"/>
    <property type="match status" value="1"/>
</dbReference>
<dbReference type="PROSITE" id="PS50113">
    <property type="entry name" value="PAC"/>
    <property type="match status" value="1"/>
</dbReference>
<dbReference type="InterPro" id="IPR036097">
    <property type="entry name" value="HisK_dim/P_sf"/>
</dbReference>
<dbReference type="PANTHER" id="PTHR43711:SF1">
    <property type="entry name" value="HISTIDINE KINASE 1"/>
    <property type="match status" value="1"/>
</dbReference>
<dbReference type="CDD" id="cd00130">
    <property type="entry name" value="PAS"/>
    <property type="match status" value="1"/>
</dbReference>
<feature type="domain" description="Response regulatory" evidence="9">
    <location>
        <begin position="9"/>
        <end position="123"/>
    </location>
</feature>
<evidence type="ECO:0000259" key="9">
    <source>
        <dbReference type="PROSITE" id="PS50110"/>
    </source>
</evidence>
<proteinExistence type="predicted"/>
<dbReference type="InterPro" id="IPR000014">
    <property type="entry name" value="PAS"/>
</dbReference>
<dbReference type="Proteomes" id="UP001500420">
    <property type="component" value="Unassembled WGS sequence"/>
</dbReference>
<evidence type="ECO:0000256" key="1">
    <source>
        <dbReference type="ARBA" id="ARBA00000085"/>
    </source>
</evidence>
<evidence type="ECO:0000256" key="6">
    <source>
        <dbReference type="PROSITE-ProRule" id="PRU00169"/>
    </source>
</evidence>
<organism evidence="11 12">
    <name type="scientific">Natronoarchaeum mannanilyticum</name>
    <dbReference type="NCBI Taxonomy" id="926360"/>
    <lineage>
        <taxon>Archaea</taxon>
        <taxon>Methanobacteriati</taxon>
        <taxon>Methanobacteriota</taxon>
        <taxon>Stenosarchaea group</taxon>
        <taxon>Halobacteria</taxon>
        <taxon>Halobacteriales</taxon>
        <taxon>Natronoarchaeaceae</taxon>
    </lineage>
</organism>
<comment type="caution">
    <text evidence="11">The sequence shown here is derived from an EMBL/GenBank/DDBJ whole genome shotgun (WGS) entry which is preliminary data.</text>
</comment>
<dbReference type="Gene3D" id="1.10.287.130">
    <property type="match status" value="1"/>
</dbReference>
<dbReference type="SMART" id="SM00387">
    <property type="entry name" value="HATPase_c"/>
    <property type="match status" value="1"/>
</dbReference>
<dbReference type="Pfam" id="PF00512">
    <property type="entry name" value="HisKA"/>
    <property type="match status" value="1"/>
</dbReference>
<evidence type="ECO:0000256" key="2">
    <source>
        <dbReference type="ARBA" id="ARBA00012438"/>
    </source>
</evidence>
<comment type="catalytic activity">
    <reaction evidence="1">
        <text>ATP + protein L-histidine = ADP + protein N-phospho-L-histidine.</text>
        <dbReference type="EC" id="2.7.13.3"/>
    </reaction>
</comment>
<dbReference type="CDD" id="cd00075">
    <property type="entry name" value="HATPase"/>
    <property type="match status" value="1"/>
</dbReference>
<keyword evidence="4" id="KW-0418">Kinase</keyword>
<gene>
    <name evidence="11" type="ORF">GCM10009020_11480</name>
</gene>
<evidence type="ECO:0000313" key="11">
    <source>
        <dbReference type="EMBL" id="GAA0667588.1"/>
    </source>
</evidence>
<dbReference type="Gene3D" id="3.40.50.2300">
    <property type="match status" value="1"/>
</dbReference>
<dbReference type="InterPro" id="IPR003594">
    <property type="entry name" value="HATPase_dom"/>
</dbReference>
<dbReference type="SUPFAM" id="SSF52172">
    <property type="entry name" value="CheY-like"/>
    <property type="match status" value="1"/>
</dbReference>
<feature type="domain" description="PAC" evidence="10">
    <location>
        <begin position="208"/>
        <end position="266"/>
    </location>
</feature>
<dbReference type="Pfam" id="PF02518">
    <property type="entry name" value="HATPase_c"/>
    <property type="match status" value="1"/>
</dbReference>
<dbReference type="InterPro" id="IPR005467">
    <property type="entry name" value="His_kinase_dom"/>
</dbReference>
<dbReference type="InterPro" id="IPR029016">
    <property type="entry name" value="GAF-like_dom_sf"/>
</dbReference>
<reference evidence="11 12" key="1">
    <citation type="journal article" date="2019" name="Int. J. Syst. Evol. Microbiol.">
        <title>The Global Catalogue of Microorganisms (GCM) 10K type strain sequencing project: providing services to taxonomists for standard genome sequencing and annotation.</title>
        <authorList>
            <consortium name="The Broad Institute Genomics Platform"/>
            <consortium name="The Broad Institute Genome Sequencing Center for Infectious Disease"/>
            <person name="Wu L."/>
            <person name="Ma J."/>
        </authorList>
    </citation>
    <scope>NUCLEOTIDE SEQUENCE [LARGE SCALE GENOMIC DNA]</scope>
    <source>
        <strain evidence="11 12">JCM 16328</strain>
    </source>
</reference>
<dbReference type="PROSITE" id="PS50109">
    <property type="entry name" value="HIS_KIN"/>
    <property type="match status" value="1"/>
</dbReference>
<dbReference type="AlphaFoldDB" id="A0AAV3T7M9"/>
<dbReference type="RefSeq" id="WP_343772956.1">
    <property type="nucleotide sequence ID" value="NZ_BAAADV010000001.1"/>
</dbReference>
<comment type="caution">
    <text evidence="6">Lacks conserved residue(s) required for the propagation of feature annotation.</text>
</comment>
<dbReference type="InterPro" id="IPR001789">
    <property type="entry name" value="Sig_transdc_resp-reg_receiver"/>
</dbReference>